<dbReference type="InterPro" id="IPR020904">
    <property type="entry name" value="Sc_DH/Rdtase_CS"/>
</dbReference>
<dbReference type="Pfam" id="PF00106">
    <property type="entry name" value="adh_short"/>
    <property type="match status" value="1"/>
</dbReference>
<dbReference type="PANTHER" id="PTHR44169">
    <property type="entry name" value="NADPH-DEPENDENT 1-ACYLDIHYDROXYACETONE PHOSPHATE REDUCTASE"/>
    <property type="match status" value="1"/>
</dbReference>
<dbReference type="GO" id="GO:0004806">
    <property type="term" value="F:triacylglycerol lipase activity"/>
    <property type="evidence" value="ECO:0007669"/>
    <property type="project" value="TreeGrafter"/>
</dbReference>
<dbReference type="GO" id="GO:0019433">
    <property type="term" value="P:triglyceride catabolic process"/>
    <property type="evidence" value="ECO:0007669"/>
    <property type="project" value="TreeGrafter"/>
</dbReference>
<evidence type="ECO:0000256" key="1">
    <source>
        <dbReference type="ARBA" id="ARBA00006484"/>
    </source>
</evidence>
<reference evidence="5" key="1">
    <citation type="submission" date="2021-03" db="EMBL/GenBank/DDBJ databases">
        <title>Revisited historic fungal species revealed as producer of novel bioactive compounds through whole genome sequencing and comparative genomics.</title>
        <authorList>
            <person name="Vignolle G.A."/>
            <person name="Hochenegger N."/>
            <person name="Mach R.L."/>
            <person name="Mach-Aigner A.R."/>
            <person name="Javad Rahimi M."/>
            <person name="Salim K.A."/>
            <person name="Chan C.M."/>
            <person name="Lim L.B.L."/>
            <person name="Cai F."/>
            <person name="Druzhinina I.S."/>
            <person name="U'Ren J.M."/>
            <person name="Derntl C."/>
        </authorList>
    </citation>
    <scope>NUCLEOTIDE SEQUENCE</scope>
    <source>
        <strain evidence="5">TUCIM 5799</strain>
    </source>
</reference>
<comment type="caution">
    <text evidence="5">The sequence shown here is derived from an EMBL/GenBank/DDBJ whole genome shotgun (WGS) entry which is preliminary data.</text>
</comment>
<dbReference type="PRINTS" id="PR00080">
    <property type="entry name" value="SDRFAMILY"/>
</dbReference>
<proteinExistence type="inferred from homology"/>
<keyword evidence="6" id="KW-1185">Reference proteome</keyword>
<accession>A0A9P9WRA3</accession>
<dbReference type="SUPFAM" id="SSF51735">
    <property type="entry name" value="NAD(P)-binding Rossmann-fold domains"/>
    <property type="match status" value="1"/>
</dbReference>
<evidence type="ECO:0000256" key="4">
    <source>
        <dbReference type="RuleBase" id="RU000363"/>
    </source>
</evidence>
<dbReference type="GO" id="GO:0005811">
    <property type="term" value="C:lipid droplet"/>
    <property type="evidence" value="ECO:0007669"/>
    <property type="project" value="TreeGrafter"/>
</dbReference>
<dbReference type="GO" id="GO:0005783">
    <property type="term" value="C:endoplasmic reticulum"/>
    <property type="evidence" value="ECO:0007669"/>
    <property type="project" value="TreeGrafter"/>
</dbReference>
<sequence>MAKSQKQSVLITGCSEGGIGFALAQEFHRRGLRVFATARNLGKVQHLRDAGLEVIQLDVVDPASIRSAVENVSQLTGGALDILVNNAGNGYQIPILDADLAEARRLFEVNLFGVLAMTQAFAPLLVAAATKGSKPRIVNIGSVVSRVPVPWGGVYNASKGALAILNDTMRLELRALGIEVLHVVTGGIATKFYTNSGGQKLPEGSLYSPIASHIEANVGGGEAKAKQTVTAETYARKVVGNALSSRPTTTMWIGGMSFISWFGIKFGWDSVRDLIITRMFSMASLEKKLKESRQLPKA</sequence>
<evidence type="ECO:0000256" key="3">
    <source>
        <dbReference type="ARBA" id="ARBA00023002"/>
    </source>
</evidence>
<dbReference type="EMBL" id="JAFIMR010000007">
    <property type="protein sequence ID" value="KAI1876343.1"/>
    <property type="molecule type" value="Genomic_DNA"/>
</dbReference>
<gene>
    <name evidence="5" type="ORF">JX265_003869</name>
</gene>
<dbReference type="PRINTS" id="PR00081">
    <property type="entry name" value="GDHRDH"/>
</dbReference>
<dbReference type="PROSITE" id="PS00061">
    <property type="entry name" value="ADH_SHORT"/>
    <property type="match status" value="1"/>
</dbReference>
<dbReference type="CDD" id="cd05374">
    <property type="entry name" value="17beta-HSD-like_SDR_c"/>
    <property type="match status" value="1"/>
</dbReference>
<keyword evidence="2" id="KW-0521">NADP</keyword>
<dbReference type="OrthoDB" id="2102561at2759"/>
<dbReference type="FunFam" id="3.40.50.720:FF:000261">
    <property type="entry name" value="NADPH-dependent 1-acyldihydroxyacetone phosphate reductase"/>
    <property type="match status" value="1"/>
</dbReference>
<comment type="similarity">
    <text evidence="1 4">Belongs to the short-chain dehydrogenases/reductases (SDR) family.</text>
</comment>
<dbReference type="InterPro" id="IPR002347">
    <property type="entry name" value="SDR_fam"/>
</dbReference>
<evidence type="ECO:0000256" key="2">
    <source>
        <dbReference type="ARBA" id="ARBA00022857"/>
    </source>
</evidence>
<evidence type="ECO:0000313" key="5">
    <source>
        <dbReference type="EMBL" id="KAI1876343.1"/>
    </source>
</evidence>
<dbReference type="Proteomes" id="UP000829685">
    <property type="component" value="Unassembled WGS sequence"/>
</dbReference>
<dbReference type="InterPro" id="IPR036291">
    <property type="entry name" value="NAD(P)-bd_dom_sf"/>
</dbReference>
<name>A0A9P9WRA3_9PEZI</name>
<organism evidence="5 6">
    <name type="scientific">Neoarthrinium moseri</name>
    <dbReference type="NCBI Taxonomy" id="1658444"/>
    <lineage>
        <taxon>Eukaryota</taxon>
        <taxon>Fungi</taxon>
        <taxon>Dikarya</taxon>
        <taxon>Ascomycota</taxon>
        <taxon>Pezizomycotina</taxon>
        <taxon>Sordariomycetes</taxon>
        <taxon>Xylariomycetidae</taxon>
        <taxon>Amphisphaeriales</taxon>
        <taxon>Apiosporaceae</taxon>
        <taxon>Neoarthrinium</taxon>
    </lineage>
</organism>
<dbReference type="GO" id="GO:0000140">
    <property type="term" value="F:acylglycerone-phosphate reductase (NADP+) activity"/>
    <property type="evidence" value="ECO:0007669"/>
    <property type="project" value="TreeGrafter"/>
</dbReference>
<dbReference type="PANTHER" id="PTHR44169:SF3">
    <property type="entry name" value="SHORT-CHAIN DEHYDROGENASE SRDE"/>
    <property type="match status" value="1"/>
</dbReference>
<keyword evidence="3" id="KW-0560">Oxidoreductase</keyword>
<dbReference type="Gene3D" id="3.40.50.720">
    <property type="entry name" value="NAD(P)-binding Rossmann-like Domain"/>
    <property type="match status" value="1"/>
</dbReference>
<dbReference type="AlphaFoldDB" id="A0A9P9WRA3"/>
<protein>
    <submittedName>
        <fullName evidence="5">Uncharacterized protein</fullName>
    </submittedName>
</protein>
<dbReference type="GO" id="GO:0006654">
    <property type="term" value="P:phosphatidic acid biosynthetic process"/>
    <property type="evidence" value="ECO:0007669"/>
    <property type="project" value="TreeGrafter"/>
</dbReference>
<evidence type="ECO:0000313" key="6">
    <source>
        <dbReference type="Proteomes" id="UP000829685"/>
    </source>
</evidence>